<dbReference type="Gene3D" id="2.40.128.130">
    <property type="entry name" value="Autotransporter beta-domain"/>
    <property type="match status" value="1"/>
</dbReference>
<gene>
    <name evidence="1" type="ORF">EZS26_000156</name>
</gene>
<dbReference type="Pfam" id="PF12099">
    <property type="entry name" value="DUF3575"/>
    <property type="match status" value="1"/>
</dbReference>
<accession>A0A5M8P502</accession>
<evidence type="ECO:0000313" key="2">
    <source>
        <dbReference type="Proteomes" id="UP000324575"/>
    </source>
</evidence>
<protein>
    <recommendedName>
        <fullName evidence="3">DUF3575 domain-containing protein</fullName>
    </recommendedName>
</protein>
<comment type="caution">
    <text evidence="1">The sequence shown here is derived from an EMBL/GenBank/DDBJ whole genome shotgun (WGS) entry which is preliminary data.</text>
</comment>
<dbReference type="EMBL" id="SNRX01000001">
    <property type="protein sequence ID" value="KAA6303605.1"/>
    <property type="molecule type" value="Genomic_DNA"/>
</dbReference>
<organism evidence="1 2">
    <name type="scientific">Candidatus Ordinivivax streblomastigis</name>
    <dbReference type="NCBI Taxonomy" id="2540710"/>
    <lineage>
        <taxon>Bacteria</taxon>
        <taxon>Pseudomonadati</taxon>
        <taxon>Bacteroidota</taxon>
        <taxon>Bacteroidia</taxon>
        <taxon>Bacteroidales</taxon>
        <taxon>Candidatus Ordinivivax</taxon>
    </lineage>
</organism>
<dbReference type="InterPro" id="IPR021958">
    <property type="entry name" value="DUF3575"/>
</dbReference>
<dbReference type="Proteomes" id="UP000324575">
    <property type="component" value="Unassembled WGS sequence"/>
</dbReference>
<reference evidence="1 2" key="1">
    <citation type="submission" date="2019-03" db="EMBL/GenBank/DDBJ databases">
        <title>Single cell metagenomics reveals metabolic interactions within the superorganism composed of flagellate Streblomastix strix and complex community of Bacteroidetes bacteria on its surface.</title>
        <authorList>
            <person name="Treitli S.C."/>
            <person name="Kolisko M."/>
            <person name="Husnik F."/>
            <person name="Keeling P."/>
            <person name="Hampl V."/>
        </authorList>
    </citation>
    <scope>NUCLEOTIDE SEQUENCE [LARGE SCALE GENOMIC DNA]</scope>
    <source>
        <strain evidence="1">St1</strain>
    </source>
</reference>
<evidence type="ECO:0000313" key="1">
    <source>
        <dbReference type="EMBL" id="KAA6303605.1"/>
    </source>
</evidence>
<proteinExistence type="predicted"/>
<dbReference type="SUPFAM" id="SSF103515">
    <property type="entry name" value="Autotransporter"/>
    <property type="match status" value="1"/>
</dbReference>
<dbReference type="InterPro" id="IPR036709">
    <property type="entry name" value="Autotransporte_beta_dom_sf"/>
</dbReference>
<evidence type="ECO:0008006" key="3">
    <source>
        <dbReference type="Google" id="ProtNLM"/>
    </source>
</evidence>
<sequence>MILLKKYRIGMFCLLALHPFVQLHSQEELARVSNATPQFTINTNLLSDLTYSLNLGAEWALDNNFTLKMPLTYNPWDLDNIAKYKFLLFQPELRWWSCEPFSGHFFGLHAHYASFNAGGILSGNLKKYRYQGWLAGAGLSYGYQFYLSPRWNLELNVGVGYAYVDYDKYEKCDACWTQREKDGVYHYWGLTQVGISLIYILK</sequence>
<name>A0A5M8P502_9BACT</name>
<dbReference type="AlphaFoldDB" id="A0A5M8P502"/>